<evidence type="ECO:0000256" key="1">
    <source>
        <dbReference type="SAM" id="Phobius"/>
    </source>
</evidence>
<dbReference type="EMBL" id="JAPPUX010000003">
    <property type="protein sequence ID" value="MCY4726711.1"/>
    <property type="molecule type" value="Genomic_DNA"/>
</dbReference>
<evidence type="ECO:0000313" key="2">
    <source>
        <dbReference type="EMBL" id="MCY4726711.1"/>
    </source>
</evidence>
<gene>
    <name evidence="2" type="ORF">NYO98_10515</name>
</gene>
<reference evidence="2" key="1">
    <citation type="submission" date="2022-08" db="EMBL/GenBank/DDBJ databases">
        <title>Genome sequencing of Nocardioides sp. STR2.</title>
        <authorList>
            <person name="So Y."/>
        </authorList>
    </citation>
    <scope>NUCLEOTIDE SEQUENCE</scope>
    <source>
        <strain evidence="2">STR2</strain>
    </source>
</reference>
<keyword evidence="3" id="KW-1185">Reference proteome</keyword>
<sequence length="112" mass="11982">MTTRRPARIARHIAVSFAVNVAIAVPVAAALVGPAAMDHLDEVAASGPGEQGKPSNKVTWHRYADAFPGCTKRPVSLDPDRLAVVTVDGHTHRWTPEHLASYGGQTWVVGYC</sequence>
<organism evidence="2 3">
    <name type="scientific">Nocardioides pini</name>
    <dbReference type="NCBI Taxonomy" id="2975053"/>
    <lineage>
        <taxon>Bacteria</taxon>
        <taxon>Bacillati</taxon>
        <taxon>Actinomycetota</taxon>
        <taxon>Actinomycetes</taxon>
        <taxon>Propionibacteriales</taxon>
        <taxon>Nocardioidaceae</taxon>
        <taxon>Nocardioides</taxon>
    </lineage>
</organism>
<keyword evidence="1" id="KW-0812">Transmembrane</keyword>
<keyword evidence="1" id="KW-1133">Transmembrane helix</keyword>
<dbReference type="Proteomes" id="UP001074726">
    <property type="component" value="Unassembled WGS sequence"/>
</dbReference>
<evidence type="ECO:0000313" key="3">
    <source>
        <dbReference type="Proteomes" id="UP001074726"/>
    </source>
</evidence>
<comment type="caution">
    <text evidence="2">The sequence shown here is derived from an EMBL/GenBank/DDBJ whole genome shotgun (WGS) entry which is preliminary data.</text>
</comment>
<keyword evidence="1" id="KW-0472">Membrane</keyword>
<feature type="transmembrane region" description="Helical" evidence="1">
    <location>
        <begin position="12"/>
        <end position="32"/>
    </location>
</feature>
<dbReference type="RefSeq" id="WP_268111619.1">
    <property type="nucleotide sequence ID" value="NZ_JAPPUX010000003.1"/>
</dbReference>
<name>A0ABT4CCM4_9ACTN</name>
<proteinExistence type="predicted"/>
<accession>A0ABT4CCM4</accession>
<protein>
    <submittedName>
        <fullName evidence="2">Uncharacterized protein</fullName>
    </submittedName>
</protein>